<dbReference type="AlphaFoldDB" id="A0A8H8RFE6"/>
<dbReference type="EMBL" id="QGMJ01000653">
    <property type="protein sequence ID" value="TVY34385.1"/>
    <property type="molecule type" value="Genomic_DNA"/>
</dbReference>
<keyword evidence="2" id="KW-0521">NADP</keyword>
<proteinExistence type="inferred from homology"/>
<dbReference type="PROSITE" id="PS00061">
    <property type="entry name" value="ADH_SHORT"/>
    <property type="match status" value="1"/>
</dbReference>
<keyword evidence="3" id="KW-0560">Oxidoreductase</keyword>
<gene>
    <name evidence="5" type="primary">citE_1</name>
    <name evidence="5" type="ORF">LSUB1_G007992</name>
</gene>
<dbReference type="PANTHER" id="PTHR42901">
    <property type="entry name" value="ALCOHOL DEHYDROGENASE"/>
    <property type="match status" value="1"/>
</dbReference>
<comment type="similarity">
    <text evidence="1 4">Belongs to the short-chain dehydrogenases/reductases (SDR) family.</text>
</comment>
<sequence>MSPTPPAPFPSFTKIWHTATYPSIPPSNPTLSASNKTIIITGAGTGIGAQAIRSFAAAGASFIGILGRTSAHLHSVKNVVEKDFPRVKICILVADITQKYEIDNAFFELTAFAGGGIHVLVNNAGYGERDPLIKDADPDAWMTAMEVNVRGSLIVAGAFVRSAAEEAVVINITSFISYKPIAGYSSYAASKAAAVVLFDMLQMQNPDLRVVNMHPGIVDTGMTRRAGGAGQDDVSLSADFMVWLASPEAAFTKGKYVWANWDVDELKARANEISGSNLLKMTLEGWEGQINSDC</sequence>
<evidence type="ECO:0000313" key="5">
    <source>
        <dbReference type="EMBL" id="TVY34385.1"/>
    </source>
</evidence>
<dbReference type="PANTHER" id="PTHR42901:SF1">
    <property type="entry name" value="ALCOHOL DEHYDROGENASE"/>
    <property type="match status" value="1"/>
</dbReference>
<dbReference type="PRINTS" id="PR00081">
    <property type="entry name" value="GDHRDH"/>
</dbReference>
<dbReference type="Pfam" id="PF00106">
    <property type="entry name" value="adh_short"/>
    <property type="match status" value="1"/>
</dbReference>
<dbReference type="CDD" id="cd05233">
    <property type="entry name" value="SDR_c"/>
    <property type="match status" value="1"/>
</dbReference>
<keyword evidence="6" id="KW-1185">Reference proteome</keyword>
<reference evidence="5 6" key="1">
    <citation type="submission" date="2018-05" db="EMBL/GenBank/DDBJ databases">
        <title>Genome sequencing and assembly of the regulated plant pathogen Lachnellula willkommii and related sister species for the development of diagnostic species identification markers.</title>
        <authorList>
            <person name="Giroux E."/>
            <person name="Bilodeau G."/>
        </authorList>
    </citation>
    <scope>NUCLEOTIDE SEQUENCE [LARGE SCALE GENOMIC DNA]</scope>
    <source>
        <strain evidence="5 6">CBS 197.66</strain>
    </source>
</reference>
<evidence type="ECO:0000313" key="6">
    <source>
        <dbReference type="Proteomes" id="UP000462212"/>
    </source>
</evidence>
<name>A0A8H8RFE6_9HELO</name>
<dbReference type="GO" id="GO:0016491">
    <property type="term" value="F:oxidoreductase activity"/>
    <property type="evidence" value="ECO:0007669"/>
    <property type="project" value="UniProtKB-KW"/>
</dbReference>
<dbReference type="PRINTS" id="PR00080">
    <property type="entry name" value="SDRFAMILY"/>
</dbReference>
<evidence type="ECO:0000256" key="2">
    <source>
        <dbReference type="ARBA" id="ARBA00022857"/>
    </source>
</evidence>
<dbReference type="InterPro" id="IPR020904">
    <property type="entry name" value="Sc_DH/Rdtase_CS"/>
</dbReference>
<dbReference type="InterPro" id="IPR002347">
    <property type="entry name" value="SDR_fam"/>
</dbReference>
<organism evidence="5 6">
    <name type="scientific">Lachnellula subtilissima</name>
    <dbReference type="NCBI Taxonomy" id="602034"/>
    <lineage>
        <taxon>Eukaryota</taxon>
        <taxon>Fungi</taxon>
        <taxon>Dikarya</taxon>
        <taxon>Ascomycota</taxon>
        <taxon>Pezizomycotina</taxon>
        <taxon>Leotiomycetes</taxon>
        <taxon>Helotiales</taxon>
        <taxon>Lachnaceae</taxon>
        <taxon>Lachnellula</taxon>
    </lineage>
</organism>
<protein>
    <submittedName>
        <fullName evidence="5">Short chain dehydrogenase</fullName>
    </submittedName>
</protein>
<dbReference type="InterPro" id="IPR036291">
    <property type="entry name" value="NAD(P)-bd_dom_sf"/>
</dbReference>
<evidence type="ECO:0000256" key="4">
    <source>
        <dbReference type="RuleBase" id="RU000363"/>
    </source>
</evidence>
<dbReference type="SUPFAM" id="SSF51735">
    <property type="entry name" value="NAD(P)-binding Rossmann-fold domains"/>
    <property type="match status" value="1"/>
</dbReference>
<evidence type="ECO:0000256" key="3">
    <source>
        <dbReference type="ARBA" id="ARBA00023002"/>
    </source>
</evidence>
<evidence type="ECO:0000256" key="1">
    <source>
        <dbReference type="ARBA" id="ARBA00006484"/>
    </source>
</evidence>
<accession>A0A8H8RFE6</accession>
<dbReference type="Proteomes" id="UP000462212">
    <property type="component" value="Unassembled WGS sequence"/>
</dbReference>
<comment type="caution">
    <text evidence="5">The sequence shown here is derived from an EMBL/GenBank/DDBJ whole genome shotgun (WGS) entry which is preliminary data.</text>
</comment>
<dbReference type="Gene3D" id="3.40.50.720">
    <property type="entry name" value="NAD(P)-binding Rossmann-like Domain"/>
    <property type="match status" value="1"/>
</dbReference>
<dbReference type="OrthoDB" id="1933717at2759"/>